<dbReference type="AlphaFoldDB" id="A0A674JWI1"/>
<dbReference type="GeneTree" id="ENSGT00940000153527"/>
<keyword evidence="2 7" id="KW-0812">Transmembrane</keyword>
<dbReference type="FunFam" id="2.60.40.10:FF:000088">
    <property type="entry name" value="Butyrophilin subfamily 1 member A1"/>
    <property type="match status" value="1"/>
</dbReference>
<proteinExistence type="predicted"/>
<evidence type="ECO:0000313" key="10">
    <source>
        <dbReference type="Proteomes" id="UP000472274"/>
    </source>
</evidence>
<name>A0A674JWI1_9SAUR</name>
<keyword evidence="10" id="KW-1185">Reference proteome</keyword>
<dbReference type="PROSITE" id="PS50835">
    <property type="entry name" value="IG_LIKE"/>
    <property type="match status" value="1"/>
</dbReference>
<dbReference type="GO" id="GO:0001817">
    <property type="term" value="P:regulation of cytokine production"/>
    <property type="evidence" value="ECO:0007669"/>
    <property type="project" value="TreeGrafter"/>
</dbReference>
<feature type="transmembrane region" description="Helical" evidence="7">
    <location>
        <begin position="258"/>
        <end position="281"/>
    </location>
</feature>
<evidence type="ECO:0000256" key="3">
    <source>
        <dbReference type="ARBA" id="ARBA00022729"/>
    </source>
</evidence>
<reference evidence="9" key="2">
    <citation type="submission" date="2025-09" db="UniProtKB">
        <authorList>
            <consortium name="Ensembl"/>
        </authorList>
    </citation>
    <scope>IDENTIFICATION</scope>
</reference>
<reference evidence="9" key="1">
    <citation type="submission" date="2025-08" db="UniProtKB">
        <authorList>
            <consortium name="Ensembl"/>
        </authorList>
    </citation>
    <scope>IDENTIFICATION</scope>
</reference>
<evidence type="ECO:0000313" key="9">
    <source>
        <dbReference type="Ensembl" id="ENSTMTP00000026191.1"/>
    </source>
</evidence>
<dbReference type="InterPro" id="IPR036179">
    <property type="entry name" value="Ig-like_dom_sf"/>
</dbReference>
<organism evidence="9 10">
    <name type="scientific">Terrapene triunguis</name>
    <name type="common">Three-toed box turtle</name>
    <dbReference type="NCBI Taxonomy" id="2587831"/>
    <lineage>
        <taxon>Eukaryota</taxon>
        <taxon>Metazoa</taxon>
        <taxon>Chordata</taxon>
        <taxon>Craniata</taxon>
        <taxon>Vertebrata</taxon>
        <taxon>Euteleostomi</taxon>
        <taxon>Archelosauria</taxon>
        <taxon>Testudinata</taxon>
        <taxon>Testudines</taxon>
        <taxon>Cryptodira</taxon>
        <taxon>Durocryptodira</taxon>
        <taxon>Testudinoidea</taxon>
        <taxon>Emydidae</taxon>
        <taxon>Terrapene</taxon>
    </lineage>
</organism>
<evidence type="ECO:0000256" key="1">
    <source>
        <dbReference type="ARBA" id="ARBA00004370"/>
    </source>
</evidence>
<comment type="subcellular location">
    <subcellularLocation>
        <location evidence="1">Membrane</location>
    </subcellularLocation>
</comment>
<dbReference type="PANTHER" id="PTHR24100:SF149">
    <property type="entry name" value="BG-LIKE ANTIGEN 1-RELATED"/>
    <property type="match status" value="1"/>
</dbReference>
<dbReference type="GO" id="GO:0050852">
    <property type="term" value="P:T cell receptor signaling pathway"/>
    <property type="evidence" value="ECO:0007669"/>
    <property type="project" value="TreeGrafter"/>
</dbReference>
<dbReference type="GO" id="GO:0005102">
    <property type="term" value="F:signaling receptor binding"/>
    <property type="evidence" value="ECO:0007669"/>
    <property type="project" value="TreeGrafter"/>
</dbReference>
<keyword evidence="4 7" id="KW-1133">Transmembrane helix</keyword>
<dbReference type="Pfam" id="PF22705">
    <property type="entry name" value="C2-set_3"/>
    <property type="match status" value="1"/>
</dbReference>
<evidence type="ECO:0000256" key="7">
    <source>
        <dbReference type="SAM" id="Phobius"/>
    </source>
</evidence>
<dbReference type="Pfam" id="PF07686">
    <property type="entry name" value="V-set"/>
    <property type="match status" value="1"/>
</dbReference>
<dbReference type="Ensembl" id="ENSTMTT00000027141.1">
    <property type="protein sequence ID" value="ENSTMTP00000026191.1"/>
    <property type="gene ID" value="ENSTMTG00000019137.1"/>
</dbReference>
<evidence type="ECO:0000256" key="6">
    <source>
        <dbReference type="ARBA" id="ARBA00023319"/>
    </source>
</evidence>
<dbReference type="InterPro" id="IPR007110">
    <property type="entry name" value="Ig-like_dom"/>
</dbReference>
<dbReference type="InterPro" id="IPR013783">
    <property type="entry name" value="Ig-like_fold"/>
</dbReference>
<dbReference type="InterPro" id="IPR003599">
    <property type="entry name" value="Ig_sub"/>
</dbReference>
<dbReference type="Gene3D" id="2.60.40.10">
    <property type="entry name" value="Immunoglobulins"/>
    <property type="match status" value="2"/>
</dbReference>
<dbReference type="GO" id="GO:0009897">
    <property type="term" value="C:external side of plasma membrane"/>
    <property type="evidence" value="ECO:0007669"/>
    <property type="project" value="TreeGrafter"/>
</dbReference>
<dbReference type="InParanoid" id="A0A674JWI1"/>
<feature type="domain" description="Ig-like" evidence="8">
    <location>
        <begin position="58"/>
        <end position="166"/>
    </location>
</feature>
<accession>A0A674JWI1</accession>
<keyword evidence="3" id="KW-0732">Signal</keyword>
<dbReference type="Proteomes" id="UP000472274">
    <property type="component" value="Unplaced"/>
</dbReference>
<evidence type="ECO:0000256" key="5">
    <source>
        <dbReference type="ARBA" id="ARBA00023136"/>
    </source>
</evidence>
<dbReference type="SMART" id="SM00406">
    <property type="entry name" value="IGv"/>
    <property type="match status" value="1"/>
</dbReference>
<evidence type="ECO:0000259" key="8">
    <source>
        <dbReference type="PROSITE" id="PS50835"/>
    </source>
</evidence>
<dbReference type="CDD" id="cd05713">
    <property type="entry name" value="IgV_MOG_like"/>
    <property type="match status" value="1"/>
</dbReference>
<evidence type="ECO:0000256" key="2">
    <source>
        <dbReference type="ARBA" id="ARBA00022692"/>
    </source>
</evidence>
<dbReference type="InterPro" id="IPR053896">
    <property type="entry name" value="BTN3A2-like_Ig-C"/>
</dbReference>
<sequence>MEWHKKSFVYQRIKPPISIIPWVPVRSFEPYSEIIGTIYNTHMCTLCDRYSHFTVTGPDHPVIASLGGETVLPCHLSPRMRAENMEVRWFRSWFSPVVHLYRDGQDQYGQQMLEYRGRTELLKDNITNGSVSLRIRDIRLSDDGQYKCFFQSSVSYEDALLELQVAGLGSDPVISVEGHQNGGIRVVCRSSGWYPKPEVLWRDLQGQLLPSASEKISQEADVTASPLSKCPAFILYVFTPKSMALSLAELFFPRVNPWMVVLGVILSLLAVLMALASYCFWRQHRGEVTKGWAWNSDIRNLAVCFLGPSSAPLPPVCACIPPSLRLSK</sequence>
<keyword evidence="6" id="KW-0393">Immunoglobulin domain</keyword>
<dbReference type="InterPro" id="IPR013106">
    <property type="entry name" value="Ig_V-set"/>
</dbReference>
<dbReference type="InterPro" id="IPR050504">
    <property type="entry name" value="IgSF_BTN/MOG"/>
</dbReference>
<dbReference type="PANTHER" id="PTHR24100">
    <property type="entry name" value="BUTYROPHILIN"/>
    <property type="match status" value="1"/>
</dbReference>
<dbReference type="SMART" id="SM00409">
    <property type="entry name" value="IG"/>
    <property type="match status" value="1"/>
</dbReference>
<dbReference type="SUPFAM" id="SSF48726">
    <property type="entry name" value="Immunoglobulin"/>
    <property type="match status" value="1"/>
</dbReference>
<keyword evidence="5 7" id="KW-0472">Membrane</keyword>
<protein>
    <recommendedName>
        <fullName evidence="8">Ig-like domain-containing protein</fullName>
    </recommendedName>
</protein>
<evidence type="ECO:0000256" key="4">
    <source>
        <dbReference type="ARBA" id="ARBA00022989"/>
    </source>
</evidence>
<dbReference type="FunFam" id="2.60.40.10:FF:000208">
    <property type="entry name" value="Butyrophilin subfamily 1 member A1"/>
    <property type="match status" value="1"/>
</dbReference>